<dbReference type="OrthoDB" id="191139at2759"/>
<evidence type="ECO:0000313" key="2">
    <source>
        <dbReference type="EMBL" id="CAG7816302.1"/>
    </source>
</evidence>
<organism evidence="2 3">
    <name type="scientific">Allacma fusca</name>
    <dbReference type="NCBI Taxonomy" id="39272"/>
    <lineage>
        <taxon>Eukaryota</taxon>
        <taxon>Metazoa</taxon>
        <taxon>Ecdysozoa</taxon>
        <taxon>Arthropoda</taxon>
        <taxon>Hexapoda</taxon>
        <taxon>Collembola</taxon>
        <taxon>Symphypleona</taxon>
        <taxon>Sminthuridae</taxon>
        <taxon>Allacma</taxon>
    </lineage>
</organism>
<keyword evidence="1" id="KW-0560">Oxidoreductase</keyword>
<dbReference type="GO" id="GO:0016491">
    <property type="term" value="F:oxidoreductase activity"/>
    <property type="evidence" value="ECO:0007669"/>
    <property type="project" value="UniProtKB-KW"/>
</dbReference>
<keyword evidence="3" id="KW-1185">Reference proteome</keyword>
<reference evidence="2" key="1">
    <citation type="submission" date="2021-06" db="EMBL/GenBank/DDBJ databases">
        <authorList>
            <person name="Hodson N. C."/>
            <person name="Mongue J. A."/>
            <person name="Jaron S. K."/>
        </authorList>
    </citation>
    <scope>NUCLEOTIDE SEQUENCE</scope>
</reference>
<gene>
    <name evidence="2" type="ORF">AFUS01_LOCUS26928</name>
</gene>
<dbReference type="AlphaFoldDB" id="A0A8J2KNJ2"/>
<comment type="caution">
    <text evidence="2">The sequence shown here is derived from an EMBL/GenBank/DDBJ whole genome shotgun (WGS) entry which is preliminary data.</text>
</comment>
<evidence type="ECO:0000313" key="3">
    <source>
        <dbReference type="Proteomes" id="UP000708208"/>
    </source>
</evidence>
<evidence type="ECO:0000256" key="1">
    <source>
        <dbReference type="ARBA" id="ARBA00023002"/>
    </source>
</evidence>
<dbReference type="InterPro" id="IPR002347">
    <property type="entry name" value="SDR_fam"/>
</dbReference>
<accession>A0A8J2KNJ2</accession>
<name>A0A8J2KNJ2_9HEXA</name>
<dbReference type="PANTHER" id="PTHR43157:SF31">
    <property type="entry name" value="PHOSPHATIDYLINOSITOL-GLYCAN BIOSYNTHESIS CLASS F PROTEIN"/>
    <property type="match status" value="1"/>
</dbReference>
<dbReference type="EMBL" id="CAJVCH010366705">
    <property type="protein sequence ID" value="CAG7816302.1"/>
    <property type="molecule type" value="Genomic_DNA"/>
</dbReference>
<evidence type="ECO:0008006" key="4">
    <source>
        <dbReference type="Google" id="ProtNLM"/>
    </source>
</evidence>
<dbReference type="Pfam" id="PF00106">
    <property type="entry name" value="adh_short"/>
    <property type="match status" value="1"/>
</dbReference>
<protein>
    <recommendedName>
        <fullName evidence="4">Protochlorophyllide reductase</fullName>
    </recommendedName>
</protein>
<sequence>MLECLSCGNKFDAREIERMFFAMEQQLKSTFTSQGQQKDLQYFLYLVQTGSYNKLQQYLKRDWHQKSLEDRSDEEDVTGKIVVITGANAGIGKVIALQMAKRSATVVMACRNLVKAEAVINEIKQTVLNPTLILVKLDLGDLESVRNCAKEIRDKVDHINILINNAGYYGVSNDLQRTKDGFEMNLGTNHLGHVLLTHLLMDLVKKGAPSRIVVVGSLAHENAILNVDDINMEIDTRLGFGNTRPYNNSKLCNMLFAKTLAKRLEGENVNTYTLCPGLVNTDLFAGMPRWQRLAGFSLIMASLGCEPEQSAETILYCALSTKCSQESGRAYRFGRPWKEADENLKDELAEKVWEVSEKLVGITGSPPQKPPSNK</sequence>
<dbReference type="CDD" id="cd05327">
    <property type="entry name" value="retinol-DH_like_SDR_c_like"/>
    <property type="match status" value="1"/>
</dbReference>
<dbReference type="PANTHER" id="PTHR43157">
    <property type="entry name" value="PHOSPHATIDYLINOSITOL-GLYCAN BIOSYNTHESIS CLASS F PROTEIN-RELATED"/>
    <property type="match status" value="1"/>
</dbReference>
<dbReference type="Proteomes" id="UP000708208">
    <property type="component" value="Unassembled WGS sequence"/>
</dbReference>
<proteinExistence type="predicted"/>